<dbReference type="GO" id="GO:0140359">
    <property type="term" value="F:ABC-type transporter activity"/>
    <property type="evidence" value="ECO:0007669"/>
    <property type="project" value="InterPro"/>
</dbReference>
<dbReference type="InterPro" id="IPR051328">
    <property type="entry name" value="T7SS_ABC-Transporter"/>
</dbReference>
<keyword evidence="4 5" id="KW-0472">Membrane</keyword>
<dbReference type="NCBIfam" id="TIGR03061">
    <property type="entry name" value="pip_yhgE_Nterm"/>
    <property type="match status" value="1"/>
</dbReference>
<evidence type="ECO:0000256" key="3">
    <source>
        <dbReference type="ARBA" id="ARBA00022989"/>
    </source>
</evidence>
<feature type="transmembrane region" description="Helical" evidence="5">
    <location>
        <begin position="695"/>
        <end position="712"/>
    </location>
</feature>
<dbReference type="PANTHER" id="PTHR43077:SF5">
    <property type="entry name" value="PHAGE INFECTION PROTEIN"/>
    <property type="match status" value="1"/>
</dbReference>
<evidence type="ECO:0000313" key="7">
    <source>
        <dbReference type="EMBL" id="SFF19585.1"/>
    </source>
</evidence>
<dbReference type="STRING" id="1045775.SAMN05216378_5397"/>
<dbReference type="Gene3D" id="3.40.1710.10">
    <property type="entry name" value="abc type-2 transporter like domain"/>
    <property type="match status" value="1"/>
</dbReference>
<keyword evidence="3 5" id="KW-1133">Transmembrane helix</keyword>
<proteinExistence type="predicted"/>
<dbReference type="EMBL" id="FOMT01000006">
    <property type="protein sequence ID" value="SFF19585.1"/>
    <property type="molecule type" value="Genomic_DNA"/>
</dbReference>
<evidence type="ECO:0000256" key="1">
    <source>
        <dbReference type="ARBA" id="ARBA00004141"/>
    </source>
</evidence>
<dbReference type="GO" id="GO:0016020">
    <property type="term" value="C:membrane"/>
    <property type="evidence" value="ECO:0007669"/>
    <property type="project" value="UniProtKB-SubCell"/>
</dbReference>
<feature type="transmembrane region" description="Helical" evidence="5">
    <location>
        <begin position="21"/>
        <end position="40"/>
    </location>
</feature>
<dbReference type="RefSeq" id="WP_245773156.1">
    <property type="nucleotide sequence ID" value="NZ_FOMT01000006.1"/>
</dbReference>
<protein>
    <submittedName>
        <fullName evidence="7">Putative membrane protein</fullName>
    </submittedName>
</protein>
<feature type="transmembrane region" description="Helical" evidence="5">
    <location>
        <begin position="534"/>
        <end position="554"/>
    </location>
</feature>
<gene>
    <name evidence="7" type="ORF">SAMN05216378_5397</name>
</gene>
<dbReference type="NCBIfam" id="TIGR03062">
    <property type="entry name" value="pip_yhgE_Cterm"/>
    <property type="match status" value="1"/>
</dbReference>
<feature type="domain" description="ABC-2 type transporter transmembrane" evidence="6">
    <location>
        <begin position="20"/>
        <end position="172"/>
    </location>
</feature>
<dbReference type="InterPro" id="IPR017501">
    <property type="entry name" value="Phage_infect_YhgE_C"/>
</dbReference>
<evidence type="ECO:0000313" key="8">
    <source>
        <dbReference type="Proteomes" id="UP000198855"/>
    </source>
</evidence>
<evidence type="ECO:0000256" key="2">
    <source>
        <dbReference type="ARBA" id="ARBA00022692"/>
    </source>
</evidence>
<evidence type="ECO:0000256" key="4">
    <source>
        <dbReference type="ARBA" id="ARBA00023136"/>
    </source>
</evidence>
<dbReference type="PANTHER" id="PTHR43077">
    <property type="entry name" value="TRANSPORT PERMEASE YVFS-RELATED"/>
    <property type="match status" value="1"/>
</dbReference>
<evidence type="ECO:0000259" key="6">
    <source>
        <dbReference type="Pfam" id="PF12698"/>
    </source>
</evidence>
<name>A0A1I2GPQ7_9BACL</name>
<dbReference type="Pfam" id="PF12698">
    <property type="entry name" value="ABC2_membrane_3"/>
    <property type="match status" value="2"/>
</dbReference>
<feature type="domain" description="ABC-2 type transporter transmembrane" evidence="6">
    <location>
        <begin position="400"/>
        <end position="708"/>
    </location>
</feature>
<dbReference type="InterPro" id="IPR023908">
    <property type="entry name" value="xxxLxxG_rpt"/>
</dbReference>
<keyword evidence="2 5" id="KW-0812">Transmembrane</keyword>
<dbReference type="InterPro" id="IPR013525">
    <property type="entry name" value="ABC2_TM"/>
</dbReference>
<organism evidence="7 8">
    <name type="scientific">Paenibacillus catalpae</name>
    <dbReference type="NCBI Taxonomy" id="1045775"/>
    <lineage>
        <taxon>Bacteria</taxon>
        <taxon>Bacillati</taxon>
        <taxon>Bacillota</taxon>
        <taxon>Bacilli</taxon>
        <taxon>Bacillales</taxon>
        <taxon>Paenibacillaceae</taxon>
        <taxon>Paenibacillus</taxon>
    </lineage>
</organism>
<feature type="transmembrane region" description="Helical" evidence="5">
    <location>
        <begin position="574"/>
        <end position="594"/>
    </location>
</feature>
<reference evidence="8" key="1">
    <citation type="submission" date="2016-10" db="EMBL/GenBank/DDBJ databases">
        <authorList>
            <person name="Varghese N."/>
            <person name="Submissions S."/>
        </authorList>
    </citation>
    <scope>NUCLEOTIDE SEQUENCE [LARGE SCALE GENOMIC DNA]</scope>
    <source>
        <strain evidence="8">CGMCC 1.10784</strain>
    </source>
</reference>
<dbReference type="InterPro" id="IPR017500">
    <property type="entry name" value="Phage_infect_YhgE_N"/>
</dbReference>
<dbReference type="AlphaFoldDB" id="A0A1I2GPQ7"/>
<keyword evidence="8" id="KW-1185">Reference proteome</keyword>
<evidence type="ECO:0000256" key="5">
    <source>
        <dbReference type="SAM" id="Phobius"/>
    </source>
</evidence>
<feature type="transmembrane region" description="Helical" evidence="5">
    <location>
        <begin position="606"/>
        <end position="627"/>
    </location>
</feature>
<accession>A0A1I2GPQ7</accession>
<sequence length="727" mass="77531">MANPFRVFKKDVGYFLKNRMLIITFLGVSIVPMLYGGFLIKGNWDPYGQLQDLPVAVVNLDKGAEYQGKPMNVGEDFVNELKENETFDWRFVSERAAQEGMVSNRYYATITIPEEFSEDAASLTSETPQKADIIFESNSFYNFISGQISENATKELRNKLSQNLTEAYSRSMLSQFSTLSSGLSRLAIGATDLYTGAVQLKDGAGTLSSKLQELSSGAAKLHASISQLESGASQLNAGLSKLSSSAGTLSSGASQLGEASTQLMQGADKLADGSAKLKAGIQSAKNGADELYAGSKQTAAGSKQLETGLTASSAASATLADGSAQVADGLQQLVDSNAELASDPAVQQLLAASQAVEAGARELSKGQQKLLAGSRTLNAGQQKLLTGSKQLSDGQSKLLQSTSQLASAQDQLRDGLSQMAGEFPAFISGSKQLGQGAAQLAQGAEKLKNGIGQFEAGSASLSSGSSQLASGAGELKTGADKLASGSQELADKLADAAEQTASLKADEKTIQMIAEPVTIVANDDRKVRLYANGIAPYFLSMALFAGSLVFTTMFSARQSSADGADGYPLFLSKLLTFGLMSLAQSLILSTVILYVLGLKVQSVPLFYLYTIITGFTFMFVVQAFVTWLDNPGRFVVLLLMIFQLVSSAGTFPYELLPGWAQAMNPWLPMTYSIRGYRDVISSGDFDHMWAQVGRLAIYIVIFVILTALYFVVTKKRQREEQLMPAKM</sequence>
<dbReference type="NCBIfam" id="TIGR03057">
    <property type="entry name" value="xxxLxxG_by_4"/>
    <property type="match status" value="5"/>
</dbReference>
<dbReference type="Proteomes" id="UP000198855">
    <property type="component" value="Unassembled WGS sequence"/>
</dbReference>
<comment type="subcellular location">
    <subcellularLocation>
        <location evidence="1">Membrane</location>
        <topology evidence="1">Multi-pass membrane protein</topology>
    </subcellularLocation>
</comment>
<dbReference type="Gene3D" id="1.10.287.950">
    <property type="entry name" value="Methyl-accepting chemotaxis protein"/>
    <property type="match status" value="1"/>
</dbReference>